<proteinExistence type="predicted"/>
<keyword evidence="1" id="KW-0067">ATP-binding</keyword>
<dbReference type="AlphaFoldDB" id="A0ABD5DTH9"/>
<protein>
    <submittedName>
        <fullName evidence="1">Peptide ABC transporter ATP-binding protein</fullName>
    </submittedName>
</protein>
<comment type="caution">
    <text evidence="1">The sequence shown here is derived from an EMBL/GenBank/DDBJ whole genome shotgun (WGS) entry which is preliminary data.</text>
</comment>
<dbReference type="GO" id="GO:0005524">
    <property type="term" value="F:ATP binding"/>
    <property type="evidence" value="ECO:0007669"/>
    <property type="project" value="UniProtKB-KW"/>
</dbReference>
<name>A0ABD5DTH9_ACIBA</name>
<reference evidence="1" key="1">
    <citation type="submission" date="2019-07" db="EMBL/GenBank/DDBJ databases">
        <title>Biological characteristics of mucoid Acinetobacter baumannii from a general hospital in China.</title>
        <authorList>
            <person name="Hua X."/>
            <person name="Yu Y."/>
        </authorList>
    </citation>
    <scope>NUCLEOTIDE SEQUENCE</scope>
    <source>
        <strain evidence="1">N8</strain>
    </source>
</reference>
<keyword evidence="1" id="KW-0547">Nucleotide-binding</keyword>
<sequence>NYSWDKIYADLFIDTIQFDVEKKIPKTNIYYEDDEAYEFFKALIRERNINKIIDPMKEITLGCKSYMDLIKRNVAEFSRNSIIIFDGDEKEGNKFKNTLCLPGTLPPDQLLFDFLYRLPADDMYW</sequence>
<organism evidence="1">
    <name type="scientific">Acinetobacter baumannii</name>
    <dbReference type="NCBI Taxonomy" id="470"/>
    <lineage>
        <taxon>Bacteria</taxon>
        <taxon>Pseudomonadati</taxon>
        <taxon>Pseudomonadota</taxon>
        <taxon>Gammaproteobacteria</taxon>
        <taxon>Moraxellales</taxon>
        <taxon>Moraxellaceae</taxon>
        <taxon>Acinetobacter</taxon>
        <taxon>Acinetobacter calcoaceticus/baumannii complex</taxon>
    </lineage>
</organism>
<evidence type="ECO:0000313" key="1">
    <source>
        <dbReference type="EMBL" id="MDR8433463.1"/>
    </source>
</evidence>
<dbReference type="EMBL" id="VMAF01000370">
    <property type="protein sequence ID" value="MDR8433463.1"/>
    <property type="molecule type" value="Genomic_DNA"/>
</dbReference>
<feature type="non-terminal residue" evidence="1">
    <location>
        <position position="1"/>
    </location>
</feature>
<gene>
    <name evidence="1" type="ORF">FPK63_20710</name>
</gene>
<accession>A0ABD5DTH9</accession>
<feature type="non-terminal residue" evidence="1">
    <location>
        <position position="125"/>
    </location>
</feature>